<feature type="transmembrane region" description="Helical" evidence="1">
    <location>
        <begin position="506"/>
        <end position="524"/>
    </location>
</feature>
<dbReference type="InterPro" id="IPR056074">
    <property type="entry name" value="DUF7657"/>
</dbReference>
<feature type="transmembrane region" description="Helical" evidence="1">
    <location>
        <begin position="260"/>
        <end position="277"/>
    </location>
</feature>
<feature type="transmembrane region" description="Helical" evidence="1">
    <location>
        <begin position="62"/>
        <end position="83"/>
    </location>
</feature>
<feature type="transmembrane region" description="Helical" evidence="1">
    <location>
        <begin position="95"/>
        <end position="121"/>
    </location>
</feature>
<feature type="domain" description="DUF7654" evidence="2">
    <location>
        <begin position="582"/>
        <end position="726"/>
    </location>
</feature>
<dbReference type="Pfam" id="PF24677">
    <property type="entry name" value="DUF7657"/>
    <property type="match status" value="1"/>
</dbReference>
<feature type="transmembrane region" description="Helical" evidence="1">
    <location>
        <begin position="335"/>
        <end position="356"/>
    </location>
</feature>
<protein>
    <submittedName>
        <fullName evidence="4">Uncharacterized protein</fullName>
    </submittedName>
</protein>
<dbReference type="Proteomes" id="UP000451386">
    <property type="component" value="Unassembled WGS sequence"/>
</dbReference>
<keyword evidence="1" id="KW-0472">Membrane</keyword>
<keyword evidence="1" id="KW-0812">Transmembrane</keyword>
<feature type="transmembrane region" description="Helical" evidence="1">
    <location>
        <begin position="557"/>
        <end position="576"/>
    </location>
</feature>
<gene>
    <name evidence="4" type="ORF">GBA83_04635</name>
</gene>
<evidence type="ECO:0000259" key="3">
    <source>
        <dbReference type="Pfam" id="PF24677"/>
    </source>
</evidence>
<feature type="transmembrane region" description="Helical" evidence="1">
    <location>
        <begin position="413"/>
        <end position="432"/>
    </location>
</feature>
<proteinExistence type="predicted"/>
<feature type="transmembrane region" description="Helical" evidence="1">
    <location>
        <begin position="444"/>
        <end position="463"/>
    </location>
</feature>
<evidence type="ECO:0000256" key="1">
    <source>
        <dbReference type="SAM" id="Phobius"/>
    </source>
</evidence>
<dbReference type="InterPro" id="IPR056071">
    <property type="entry name" value="DUF7654"/>
</dbReference>
<dbReference type="EMBL" id="WDOP01000002">
    <property type="protein sequence ID" value="KAB7487308.1"/>
    <property type="molecule type" value="Genomic_DNA"/>
</dbReference>
<evidence type="ECO:0000313" key="5">
    <source>
        <dbReference type="Proteomes" id="UP000451386"/>
    </source>
</evidence>
<name>A0A7J5TQ90_BIFBI</name>
<feature type="transmembrane region" description="Helical" evidence="1">
    <location>
        <begin position="284"/>
        <end position="304"/>
    </location>
</feature>
<feature type="transmembrane region" description="Helical" evidence="1">
    <location>
        <begin position="530"/>
        <end position="550"/>
    </location>
</feature>
<reference evidence="4 5" key="1">
    <citation type="journal article" date="2019" name="Nat. Med.">
        <title>A library of human gut bacterial isolates paired with longitudinal multiomics data enables mechanistic microbiome research.</title>
        <authorList>
            <person name="Poyet M."/>
            <person name="Groussin M."/>
            <person name="Gibbons S.M."/>
            <person name="Avila-Pacheco J."/>
            <person name="Jiang X."/>
            <person name="Kearney S.M."/>
            <person name="Perrotta A.R."/>
            <person name="Berdy B."/>
            <person name="Zhao S."/>
            <person name="Lieberman T.D."/>
            <person name="Swanson P.K."/>
            <person name="Smith M."/>
            <person name="Roesemann S."/>
            <person name="Alexander J.E."/>
            <person name="Rich S.A."/>
            <person name="Livny J."/>
            <person name="Vlamakis H."/>
            <person name="Clish C."/>
            <person name="Bullock K."/>
            <person name="Deik A."/>
            <person name="Scott J."/>
            <person name="Pierce K.A."/>
            <person name="Xavier R.J."/>
            <person name="Alm E.J."/>
        </authorList>
    </citation>
    <scope>NUCLEOTIDE SEQUENCE [LARGE SCALE GENOMIC DNA]</scope>
    <source>
        <strain evidence="4 5">BIOML-A13</strain>
    </source>
</reference>
<dbReference type="Pfam" id="PF24672">
    <property type="entry name" value="DUF7654"/>
    <property type="match status" value="1"/>
</dbReference>
<dbReference type="AlphaFoldDB" id="A0A7J5TQ90"/>
<organism evidence="4 5">
    <name type="scientific">Bifidobacterium bifidum</name>
    <dbReference type="NCBI Taxonomy" id="1681"/>
    <lineage>
        <taxon>Bacteria</taxon>
        <taxon>Bacillati</taxon>
        <taxon>Actinomycetota</taxon>
        <taxon>Actinomycetes</taxon>
        <taxon>Bifidobacteriales</taxon>
        <taxon>Bifidobacteriaceae</taxon>
        <taxon>Bifidobacterium</taxon>
    </lineage>
</organism>
<accession>A0A7J5TQ90</accession>
<feature type="transmembrane region" description="Helical" evidence="1">
    <location>
        <begin position="475"/>
        <end position="494"/>
    </location>
</feature>
<evidence type="ECO:0000259" key="2">
    <source>
        <dbReference type="Pfam" id="PF24672"/>
    </source>
</evidence>
<feature type="transmembrane region" description="Helical" evidence="1">
    <location>
        <begin position="310"/>
        <end position="328"/>
    </location>
</feature>
<keyword evidence="1" id="KW-1133">Transmembrane helix</keyword>
<feature type="domain" description="DUF7657" evidence="3">
    <location>
        <begin position="94"/>
        <end position="493"/>
    </location>
</feature>
<evidence type="ECO:0000313" key="4">
    <source>
        <dbReference type="EMBL" id="KAB7487308.1"/>
    </source>
</evidence>
<comment type="caution">
    <text evidence="4">The sequence shown here is derived from an EMBL/GenBank/DDBJ whole genome shotgun (WGS) entry which is preliminary data.</text>
</comment>
<feature type="transmembrane region" description="Helical" evidence="1">
    <location>
        <begin position="20"/>
        <end position="42"/>
    </location>
</feature>
<sequence length="729" mass="80199">MGAQAASAKNPNVKAGPAQWVRLALTLLVAAIISCGCVKAYPWFSAKVFNLTLAGADLHIKLLRLAILFPIWTLVCSWFSFGLPMVGDWLHRNRFRLGAAIILAAVVLNVSGSSMAVWNIWLGRNGTQDLVFGTPRPIRTDEYVVGTPLAFSQAYNNYGYFNGLFGDKPADMFIIKDAPAWFPTEVFRPFHWGYLLLGSSAGLAFYWSARLIVLFLSTYQFFLCVGSDKKPVSRPMAVFGASLITFAPLTQWWFAVNGLPEMLIAVFVSICCFDYMLQRQETWVRLLCGAVIMQCAGMFILTLYPAWQIPMGYILLGLIIAMVIRHWGKIRFKPVQIVGLVVIGLVFTALLGLALLKSADTIRAMMSTAYPGSRMSKGGGQSPLLMFSSLATLCLPFKDFYESAMLTGNNVEVAAFIDLCPLGMLFAVMNMIKRKKANFLDCYLIAFLVFMSVFAVVGFPAWLSKLTFMSSVTSSRTTVAIGVCNIILLIRCAREWCANHSVKAKAVVAVVYTVCAAVIAYMVFSPYLDVTMTISCAAAGFVLAAAVVSCDLKVGKIVATLATLVMAFSGLAINPVQYSSAPITDQPVVQQVRILQEHKPGVWVAEGGNCARLANLLVANGVKTFNALAVTPDLQGMKRLDPDGTWQRIYNRYAFISINIVDKPVEKPFKLSANDAYTITVTPEQLERLGVTYVLSTNDLNKRRFDGYRFVKIGETVSGETPYEVQRIN</sequence>